<comment type="catalytic activity">
    <reaction evidence="11">
        <text>L-homoserine + NADP(+) = L-aspartate 4-semialdehyde + NADPH + H(+)</text>
        <dbReference type="Rhea" id="RHEA:15761"/>
        <dbReference type="ChEBI" id="CHEBI:15378"/>
        <dbReference type="ChEBI" id="CHEBI:57476"/>
        <dbReference type="ChEBI" id="CHEBI:57783"/>
        <dbReference type="ChEBI" id="CHEBI:58349"/>
        <dbReference type="ChEBI" id="CHEBI:537519"/>
        <dbReference type="EC" id="1.1.1.3"/>
    </reaction>
</comment>
<dbReference type="Gene3D" id="3.30.70.260">
    <property type="match status" value="1"/>
</dbReference>
<dbReference type="SUPFAM" id="SSF55347">
    <property type="entry name" value="Glyceraldehyde-3-phosphate dehydrogenase-like, C-terminal domain"/>
    <property type="match status" value="1"/>
</dbReference>
<dbReference type="InterPro" id="IPR036291">
    <property type="entry name" value="NAD(P)-bd_dom_sf"/>
</dbReference>
<comment type="pathway">
    <text evidence="2 11">Amino-acid biosynthesis; L-methionine biosynthesis via de novo pathway; L-homoserine from L-aspartate: step 3/3.</text>
</comment>
<comment type="similarity">
    <text evidence="3 12">Belongs to the homoserine dehydrogenase family.</text>
</comment>
<name>A0AAD8YM75_9STRA</name>
<dbReference type="NCBIfam" id="NF004976">
    <property type="entry name" value="PRK06349.1"/>
    <property type="match status" value="1"/>
</dbReference>
<dbReference type="InterPro" id="IPR045865">
    <property type="entry name" value="ACT-like_dom_sf"/>
</dbReference>
<organism evidence="14 15">
    <name type="scientific">Skeletonema marinoi</name>
    <dbReference type="NCBI Taxonomy" id="267567"/>
    <lineage>
        <taxon>Eukaryota</taxon>
        <taxon>Sar</taxon>
        <taxon>Stramenopiles</taxon>
        <taxon>Ochrophyta</taxon>
        <taxon>Bacillariophyta</taxon>
        <taxon>Coscinodiscophyceae</taxon>
        <taxon>Thalassiosirophycidae</taxon>
        <taxon>Thalassiosirales</taxon>
        <taxon>Skeletonemataceae</taxon>
        <taxon>Skeletonema</taxon>
        <taxon>Skeletonema marinoi-dohrnii complex</taxon>
    </lineage>
</organism>
<keyword evidence="7 11" id="KW-0791">Threonine biosynthesis</keyword>
<dbReference type="GO" id="GO:0004412">
    <property type="term" value="F:homoserine dehydrogenase activity"/>
    <property type="evidence" value="ECO:0007669"/>
    <property type="project" value="UniProtKB-EC"/>
</dbReference>
<evidence type="ECO:0000256" key="3">
    <source>
        <dbReference type="ARBA" id="ARBA00006753"/>
    </source>
</evidence>
<keyword evidence="10 11" id="KW-0486">Methionine biosynthesis</keyword>
<evidence type="ECO:0000256" key="4">
    <source>
        <dbReference type="ARBA" id="ARBA00013213"/>
    </source>
</evidence>
<dbReference type="PANTHER" id="PTHR43331">
    <property type="entry name" value="HOMOSERINE DEHYDROGENASE"/>
    <property type="match status" value="1"/>
</dbReference>
<dbReference type="Pfam" id="PF03447">
    <property type="entry name" value="NAD_binding_3"/>
    <property type="match status" value="1"/>
</dbReference>
<dbReference type="FunFam" id="3.30.360.10:FF:000005">
    <property type="entry name" value="Homoserine dehydrogenase"/>
    <property type="match status" value="1"/>
</dbReference>
<dbReference type="PIRSF" id="PIRSF000098">
    <property type="entry name" value="Homoser_dehydrog"/>
    <property type="match status" value="1"/>
</dbReference>
<dbReference type="Pfam" id="PF00742">
    <property type="entry name" value="Homoserine_dh"/>
    <property type="match status" value="1"/>
</dbReference>
<evidence type="ECO:0000256" key="7">
    <source>
        <dbReference type="ARBA" id="ARBA00022697"/>
    </source>
</evidence>
<reference evidence="14" key="1">
    <citation type="submission" date="2023-06" db="EMBL/GenBank/DDBJ databases">
        <title>Survivors Of The Sea: Transcriptome response of Skeletonema marinoi to long-term dormancy.</title>
        <authorList>
            <person name="Pinder M.I.M."/>
            <person name="Kourtchenko O."/>
            <person name="Robertson E.K."/>
            <person name="Larsson T."/>
            <person name="Maumus F."/>
            <person name="Osuna-Cruz C.M."/>
            <person name="Vancaester E."/>
            <person name="Stenow R."/>
            <person name="Vandepoele K."/>
            <person name="Ploug H."/>
            <person name="Bruchert V."/>
            <person name="Godhe A."/>
            <person name="Topel M."/>
        </authorList>
    </citation>
    <scope>NUCLEOTIDE SEQUENCE</scope>
    <source>
        <strain evidence="14">R05AC</strain>
    </source>
</reference>
<evidence type="ECO:0000256" key="6">
    <source>
        <dbReference type="ARBA" id="ARBA00022605"/>
    </source>
</evidence>
<evidence type="ECO:0000256" key="12">
    <source>
        <dbReference type="RuleBase" id="RU004171"/>
    </source>
</evidence>
<evidence type="ECO:0000256" key="5">
    <source>
        <dbReference type="ARBA" id="ARBA00013376"/>
    </source>
</evidence>
<evidence type="ECO:0000259" key="13">
    <source>
        <dbReference type="PROSITE" id="PS51671"/>
    </source>
</evidence>
<evidence type="ECO:0000256" key="11">
    <source>
        <dbReference type="RuleBase" id="RU000579"/>
    </source>
</evidence>
<keyword evidence="8 11" id="KW-0521">NADP</keyword>
<protein>
    <recommendedName>
        <fullName evidence="5 11">Homoserine dehydrogenase</fullName>
        <ecNumber evidence="4 11">1.1.1.3</ecNumber>
    </recommendedName>
</protein>
<dbReference type="EC" id="1.1.1.3" evidence="4 11"/>
<sequence>MNLQIAYIAAAALGRVSSFTPSTISTARQTIFRSASSSTTSTLNMSSEDTITLGIFGGGTVGGGIVEILSNKADYFKQLTGKSIEVKKVCVRDASKPRDFTLPEGCSIVTSYDDILNDDSIDVAVEVMGGTTDAKDVVVGALTNGKSVVTANKALIAKDLPEIETLLSTLESGTQFRYEAAVCGGIPIIRSMQSDFVGDNIQLMCGIINGCTNFMLTAMDRDKKSYDEALSEASALGYAEADPTLDVGGFDARSKLKILMRLAYGMNVEEDEISCRGITELTKMDFEYAKMLGGTIKLLGVAEKNDAGDVSAYVAPCYVTNEDALSSVNGATNAIEVLSDNLVSSIYIGQGAGRYPTANSCINDIVALAKGDQNLLPFNPTSETKFVNNYESVFYLRLNYRDQVGITRQVGEVCEKHGVSIHSILQNPVAKNQESAFAIVTDKVDYAAILKVLADVEALSWCKGKPFYMPVLRDDWQN</sequence>
<evidence type="ECO:0000256" key="10">
    <source>
        <dbReference type="ARBA" id="ARBA00023167"/>
    </source>
</evidence>
<comment type="pathway">
    <text evidence="1 11">Amino-acid biosynthesis; L-threonine biosynthesis; L-threonine from L-aspartate: step 3/5.</text>
</comment>
<evidence type="ECO:0000256" key="8">
    <source>
        <dbReference type="ARBA" id="ARBA00022857"/>
    </source>
</evidence>
<accession>A0AAD8YM75</accession>
<dbReference type="GO" id="GO:0009086">
    <property type="term" value="P:methionine biosynthetic process"/>
    <property type="evidence" value="ECO:0007669"/>
    <property type="project" value="UniProtKB-KW"/>
</dbReference>
<dbReference type="CDD" id="cd04881">
    <property type="entry name" value="ACT_HSDH-Hom"/>
    <property type="match status" value="1"/>
</dbReference>
<feature type="domain" description="ACT" evidence="13">
    <location>
        <begin position="395"/>
        <end position="476"/>
    </location>
</feature>
<evidence type="ECO:0000256" key="9">
    <source>
        <dbReference type="ARBA" id="ARBA00023002"/>
    </source>
</evidence>
<dbReference type="SUPFAM" id="SSF51735">
    <property type="entry name" value="NAD(P)-binding Rossmann-fold domains"/>
    <property type="match status" value="1"/>
</dbReference>
<keyword evidence="9 11" id="KW-0560">Oxidoreductase</keyword>
<evidence type="ECO:0000256" key="1">
    <source>
        <dbReference type="ARBA" id="ARBA00005056"/>
    </source>
</evidence>
<dbReference type="PANTHER" id="PTHR43331:SF1">
    <property type="entry name" value="HOMOSERINE DEHYDROGENASE"/>
    <property type="match status" value="1"/>
</dbReference>
<proteinExistence type="inferred from homology"/>
<dbReference type="InterPro" id="IPR019811">
    <property type="entry name" value="HDH_CS"/>
</dbReference>
<dbReference type="AlphaFoldDB" id="A0AAD8YM75"/>
<dbReference type="PROSITE" id="PS51671">
    <property type="entry name" value="ACT"/>
    <property type="match status" value="1"/>
</dbReference>
<keyword evidence="6 11" id="KW-0028">Amino-acid biosynthesis</keyword>
<keyword evidence="15" id="KW-1185">Reference proteome</keyword>
<gene>
    <name evidence="14" type="ORF">QTG54_000486</name>
</gene>
<dbReference type="PROSITE" id="PS01042">
    <property type="entry name" value="HOMOSER_DHGENASE"/>
    <property type="match status" value="1"/>
</dbReference>
<dbReference type="Pfam" id="PF01842">
    <property type="entry name" value="ACT"/>
    <property type="match status" value="1"/>
</dbReference>
<comment type="caution">
    <text evidence="14">The sequence shown here is derived from an EMBL/GenBank/DDBJ whole genome shotgun (WGS) entry which is preliminary data.</text>
</comment>
<dbReference type="SUPFAM" id="SSF55021">
    <property type="entry name" value="ACT-like"/>
    <property type="match status" value="1"/>
</dbReference>
<evidence type="ECO:0000256" key="2">
    <source>
        <dbReference type="ARBA" id="ARBA00005062"/>
    </source>
</evidence>
<dbReference type="EMBL" id="JATAAI010000001">
    <property type="protein sequence ID" value="KAK1748547.1"/>
    <property type="molecule type" value="Genomic_DNA"/>
</dbReference>
<evidence type="ECO:0000313" key="14">
    <source>
        <dbReference type="EMBL" id="KAK1748547.1"/>
    </source>
</evidence>
<dbReference type="Proteomes" id="UP001224775">
    <property type="component" value="Unassembled WGS sequence"/>
</dbReference>
<dbReference type="InterPro" id="IPR005106">
    <property type="entry name" value="Asp/hSer_DH_NAD-bd"/>
</dbReference>
<dbReference type="InterPro" id="IPR016204">
    <property type="entry name" value="HDH"/>
</dbReference>
<evidence type="ECO:0000313" key="15">
    <source>
        <dbReference type="Proteomes" id="UP001224775"/>
    </source>
</evidence>
<dbReference type="Gene3D" id="3.30.360.10">
    <property type="entry name" value="Dihydrodipicolinate Reductase, domain 2"/>
    <property type="match status" value="1"/>
</dbReference>
<dbReference type="GO" id="GO:0009088">
    <property type="term" value="P:threonine biosynthetic process"/>
    <property type="evidence" value="ECO:0007669"/>
    <property type="project" value="UniProtKB-KW"/>
</dbReference>
<dbReference type="InterPro" id="IPR002912">
    <property type="entry name" value="ACT_dom"/>
</dbReference>
<dbReference type="GO" id="GO:0050661">
    <property type="term" value="F:NADP binding"/>
    <property type="evidence" value="ECO:0007669"/>
    <property type="project" value="InterPro"/>
</dbReference>
<dbReference type="InterPro" id="IPR001342">
    <property type="entry name" value="HDH_cat"/>
</dbReference>
<dbReference type="Gene3D" id="3.40.50.720">
    <property type="entry name" value="NAD(P)-binding Rossmann-like Domain"/>
    <property type="match status" value="1"/>
</dbReference>